<sequence>MHLASHNVKEFWNTAWATQKTGWKEWERLASFTHVLSAFLRCAGLLPAEEQTEEGSQKGDLHEAVIRFLEGKTVFVPLCGDSTILPYIVSCRARHVIGVDLSDEALTRQRQVNFPDLIFKTTKLDSAKGSTGKVEMHEVTTGDCRITLFYGDLMELPLFKEYSETAVDFVFDRAAMMAIPPDLRSVYVKTVTSVLRPSAGVAYERMVRKIPQQRDWGPPFMVAMDEVLQMFRQYTGRDYKATLTMTHELEDNFRSEWYAILPQR</sequence>
<keyword evidence="3" id="KW-0949">S-adenosyl-L-methionine</keyword>
<dbReference type="OrthoDB" id="276151at2759"/>
<dbReference type="InterPro" id="IPR008854">
    <property type="entry name" value="TPMT"/>
</dbReference>
<evidence type="ECO:0000256" key="1">
    <source>
        <dbReference type="ARBA" id="ARBA00022603"/>
    </source>
</evidence>
<keyword evidence="2 4" id="KW-0808">Transferase</keyword>
<dbReference type="RefSeq" id="XP_029239945.1">
    <property type="nucleotide sequence ID" value="XM_029380216.1"/>
</dbReference>
<dbReference type="CDD" id="cd02440">
    <property type="entry name" value="AdoMet_MTases"/>
    <property type="match status" value="1"/>
</dbReference>
<organism evidence="4 5">
    <name type="scientific">Trypanosoma rangeli</name>
    <dbReference type="NCBI Taxonomy" id="5698"/>
    <lineage>
        <taxon>Eukaryota</taxon>
        <taxon>Discoba</taxon>
        <taxon>Euglenozoa</taxon>
        <taxon>Kinetoplastea</taxon>
        <taxon>Metakinetoplastina</taxon>
        <taxon>Trypanosomatida</taxon>
        <taxon>Trypanosomatidae</taxon>
        <taxon>Trypanosoma</taxon>
        <taxon>Herpetosoma</taxon>
    </lineage>
</organism>
<keyword evidence="1 4" id="KW-0489">Methyltransferase</keyword>
<dbReference type="PROSITE" id="PS51585">
    <property type="entry name" value="SAM_MT_TPMT"/>
    <property type="match status" value="1"/>
</dbReference>
<comment type="caution">
    <text evidence="4">The sequence shown here is derived from an EMBL/GenBank/DDBJ whole genome shotgun (WGS) entry which is preliminary data.</text>
</comment>
<gene>
    <name evidence="4" type="ORF">TraAM80_03239</name>
</gene>
<dbReference type="OMA" id="MMAIPPD"/>
<dbReference type="GeneID" id="40327172"/>
<dbReference type="AlphaFoldDB" id="A0A3R7NTY4"/>
<dbReference type="Gene3D" id="3.40.50.150">
    <property type="entry name" value="Vaccinia Virus protein VP39"/>
    <property type="match status" value="1"/>
</dbReference>
<protein>
    <submittedName>
        <fullName evidence="4">Thiopurine S-methyltransferase</fullName>
    </submittedName>
</protein>
<dbReference type="GO" id="GO:0008119">
    <property type="term" value="F:thiopurine S-methyltransferase activity"/>
    <property type="evidence" value="ECO:0007669"/>
    <property type="project" value="TreeGrafter"/>
</dbReference>
<dbReference type="PANTHER" id="PTHR10259">
    <property type="entry name" value="THIOPURINE S-METHYLTRANSFERASE"/>
    <property type="match status" value="1"/>
</dbReference>
<dbReference type="SUPFAM" id="SSF53335">
    <property type="entry name" value="S-adenosyl-L-methionine-dependent methyltransferases"/>
    <property type="match status" value="1"/>
</dbReference>
<dbReference type="InterPro" id="IPR029063">
    <property type="entry name" value="SAM-dependent_MTases_sf"/>
</dbReference>
<evidence type="ECO:0000256" key="3">
    <source>
        <dbReference type="ARBA" id="ARBA00022691"/>
    </source>
</evidence>
<name>A0A3R7NTY4_TRYRA</name>
<proteinExistence type="predicted"/>
<evidence type="ECO:0000256" key="2">
    <source>
        <dbReference type="ARBA" id="ARBA00022679"/>
    </source>
</evidence>
<evidence type="ECO:0000313" key="5">
    <source>
        <dbReference type="Proteomes" id="UP000283634"/>
    </source>
</evidence>
<dbReference type="EMBL" id="MKGL01000082">
    <property type="protein sequence ID" value="RNF07642.1"/>
    <property type="molecule type" value="Genomic_DNA"/>
</dbReference>
<dbReference type="PANTHER" id="PTHR10259:SF11">
    <property type="entry name" value="THIOPURINE S-METHYLTRANSFERASE"/>
    <property type="match status" value="1"/>
</dbReference>
<reference evidence="4 5" key="1">
    <citation type="journal article" date="2018" name="BMC Genomics">
        <title>Genomic comparison of Trypanosoma conorhini and Trypanosoma rangeli to Trypanosoma cruzi strains of high and low virulence.</title>
        <authorList>
            <person name="Bradwell K.R."/>
            <person name="Koparde V.N."/>
            <person name="Matveyev A.V."/>
            <person name="Serrano M.G."/>
            <person name="Alves J.M."/>
            <person name="Parikh H."/>
            <person name="Huang B."/>
            <person name="Lee V."/>
            <person name="Espinosa-Alvarez O."/>
            <person name="Ortiz P.A."/>
            <person name="Costa-Martins A.G."/>
            <person name="Teixeira M.M."/>
            <person name="Buck G.A."/>
        </authorList>
    </citation>
    <scope>NUCLEOTIDE SEQUENCE [LARGE SCALE GENOMIC DNA]</scope>
    <source>
        <strain evidence="4 5">AM80</strain>
    </source>
</reference>
<accession>A0A3R7NTY4</accession>
<dbReference type="Proteomes" id="UP000283634">
    <property type="component" value="Unassembled WGS sequence"/>
</dbReference>
<evidence type="ECO:0000313" key="4">
    <source>
        <dbReference type="EMBL" id="RNF07642.1"/>
    </source>
</evidence>
<keyword evidence="5" id="KW-1185">Reference proteome</keyword>
<dbReference type="GO" id="GO:0032259">
    <property type="term" value="P:methylation"/>
    <property type="evidence" value="ECO:0007669"/>
    <property type="project" value="UniProtKB-KW"/>
</dbReference>
<dbReference type="Pfam" id="PF05724">
    <property type="entry name" value="TPMT"/>
    <property type="match status" value="1"/>
</dbReference>